<dbReference type="Gene3D" id="3.40.50.300">
    <property type="entry name" value="P-loop containing nucleotide triphosphate hydrolases"/>
    <property type="match status" value="1"/>
</dbReference>
<evidence type="ECO:0000256" key="1">
    <source>
        <dbReference type="ARBA" id="ARBA00004651"/>
    </source>
</evidence>
<keyword evidence="11" id="KW-1185">Reference proteome</keyword>
<accession>A0ABS1T701</accession>
<keyword evidence="6 7" id="KW-0472">Membrane</keyword>
<keyword evidence="3" id="KW-0547">Nucleotide-binding</keyword>
<dbReference type="PANTHER" id="PTHR24221">
    <property type="entry name" value="ATP-BINDING CASSETTE SUB-FAMILY B"/>
    <property type="match status" value="1"/>
</dbReference>
<evidence type="ECO:0000259" key="8">
    <source>
        <dbReference type="PROSITE" id="PS50893"/>
    </source>
</evidence>
<name>A0ABS1T701_9CLOT</name>
<dbReference type="Pfam" id="PF00005">
    <property type="entry name" value="ABC_tran"/>
    <property type="match status" value="1"/>
</dbReference>
<dbReference type="GO" id="GO:0005524">
    <property type="term" value="F:ATP binding"/>
    <property type="evidence" value="ECO:0007669"/>
    <property type="project" value="UniProtKB-KW"/>
</dbReference>
<reference evidence="10 11" key="1">
    <citation type="submission" date="2021-01" db="EMBL/GenBank/DDBJ databases">
        <title>Genome public.</title>
        <authorList>
            <person name="Liu C."/>
            <person name="Sun Q."/>
        </authorList>
    </citation>
    <scope>NUCLEOTIDE SEQUENCE [LARGE SCALE GENOMIC DNA]</scope>
    <source>
        <strain evidence="10 11">YIM B02515</strain>
    </source>
</reference>
<evidence type="ECO:0000313" key="10">
    <source>
        <dbReference type="EMBL" id="MBL4934537.1"/>
    </source>
</evidence>
<dbReference type="InterPro" id="IPR011527">
    <property type="entry name" value="ABC1_TM_dom"/>
</dbReference>
<feature type="transmembrane region" description="Helical" evidence="7">
    <location>
        <begin position="58"/>
        <end position="78"/>
    </location>
</feature>
<dbReference type="InterPro" id="IPR036640">
    <property type="entry name" value="ABC1_TM_sf"/>
</dbReference>
<dbReference type="PROSITE" id="PS50893">
    <property type="entry name" value="ABC_TRANSPORTER_2"/>
    <property type="match status" value="1"/>
</dbReference>
<dbReference type="Proteomes" id="UP000632377">
    <property type="component" value="Unassembled WGS sequence"/>
</dbReference>
<dbReference type="InterPro" id="IPR003593">
    <property type="entry name" value="AAA+_ATPase"/>
</dbReference>
<dbReference type="PANTHER" id="PTHR24221:SF654">
    <property type="entry name" value="ATP-BINDING CASSETTE SUB-FAMILY B MEMBER 6"/>
    <property type="match status" value="1"/>
</dbReference>
<evidence type="ECO:0000256" key="3">
    <source>
        <dbReference type="ARBA" id="ARBA00022741"/>
    </source>
</evidence>
<feature type="domain" description="ABC transmembrane type-1" evidence="9">
    <location>
        <begin position="22"/>
        <end position="304"/>
    </location>
</feature>
<organism evidence="10 11">
    <name type="scientific">Clostridium rhizosphaerae</name>
    <dbReference type="NCBI Taxonomy" id="2803861"/>
    <lineage>
        <taxon>Bacteria</taxon>
        <taxon>Bacillati</taxon>
        <taxon>Bacillota</taxon>
        <taxon>Clostridia</taxon>
        <taxon>Eubacteriales</taxon>
        <taxon>Clostridiaceae</taxon>
        <taxon>Clostridium</taxon>
    </lineage>
</organism>
<dbReference type="InterPro" id="IPR027417">
    <property type="entry name" value="P-loop_NTPase"/>
</dbReference>
<feature type="transmembrane region" description="Helical" evidence="7">
    <location>
        <begin position="20"/>
        <end position="38"/>
    </location>
</feature>
<keyword evidence="4 10" id="KW-0067">ATP-binding</keyword>
<dbReference type="PROSITE" id="PS00211">
    <property type="entry name" value="ABC_TRANSPORTER_1"/>
    <property type="match status" value="1"/>
</dbReference>
<evidence type="ECO:0000256" key="4">
    <source>
        <dbReference type="ARBA" id="ARBA00022840"/>
    </source>
</evidence>
<dbReference type="InterPro" id="IPR039421">
    <property type="entry name" value="Type_1_exporter"/>
</dbReference>
<dbReference type="InterPro" id="IPR017871">
    <property type="entry name" value="ABC_transporter-like_CS"/>
</dbReference>
<evidence type="ECO:0000256" key="6">
    <source>
        <dbReference type="ARBA" id="ARBA00023136"/>
    </source>
</evidence>
<evidence type="ECO:0000256" key="7">
    <source>
        <dbReference type="SAM" id="Phobius"/>
    </source>
</evidence>
<protein>
    <submittedName>
        <fullName evidence="10">ABC transporter ATP-binding protein</fullName>
    </submittedName>
</protein>
<comment type="subcellular location">
    <subcellularLocation>
        <location evidence="1">Cell membrane</location>
        <topology evidence="1">Multi-pass membrane protein</topology>
    </subcellularLocation>
</comment>
<dbReference type="Gene3D" id="1.20.1560.10">
    <property type="entry name" value="ABC transporter type 1, transmembrane domain"/>
    <property type="match status" value="1"/>
</dbReference>
<dbReference type="SUPFAM" id="SSF52540">
    <property type="entry name" value="P-loop containing nucleoside triphosphate hydrolases"/>
    <property type="match status" value="1"/>
</dbReference>
<evidence type="ECO:0000256" key="5">
    <source>
        <dbReference type="ARBA" id="ARBA00022989"/>
    </source>
</evidence>
<dbReference type="RefSeq" id="WP_202747167.1">
    <property type="nucleotide sequence ID" value="NZ_JAESWC010000001.1"/>
</dbReference>
<feature type="domain" description="ABC transporter" evidence="8">
    <location>
        <begin position="342"/>
        <end position="575"/>
    </location>
</feature>
<dbReference type="InterPro" id="IPR003439">
    <property type="entry name" value="ABC_transporter-like_ATP-bd"/>
</dbReference>
<dbReference type="PROSITE" id="PS50929">
    <property type="entry name" value="ABC_TM1F"/>
    <property type="match status" value="1"/>
</dbReference>
<keyword evidence="2 7" id="KW-0812">Transmembrane</keyword>
<evidence type="ECO:0000259" key="9">
    <source>
        <dbReference type="PROSITE" id="PS50929"/>
    </source>
</evidence>
<dbReference type="EMBL" id="JAESWC010000001">
    <property type="protein sequence ID" value="MBL4934537.1"/>
    <property type="molecule type" value="Genomic_DNA"/>
</dbReference>
<comment type="caution">
    <text evidence="10">The sequence shown here is derived from an EMBL/GenBank/DDBJ whole genome shotgun (WGS) entry which is preliminary data.</text>
</comment>
<evidence type="ECO:0000256" key="2">
    <source>
        <dbReference type="ARBA" id="ARBA00022692"/>
    </source>
</evidence>
<dbReference type="Pfam" id="PF00664">
    <property type="entry name" value="ABC_membrane"/>
    <property type="match status" value="1"/>
</dbReference>
<gene>
    <name evidence="10" type="ORF">JK636_02055</name>
</gene>
<proteinExistence type="predicted"/>
<dbReference type="CDD" id="cd18544">
    <property type="entry name" value="ABC_6TM_TmrA_like"/>
    <property type="match status" value="1"/>
</dbReference>
<dbReference type="SUPFAM" id="SSF90123">
    <property type="entry name" value="ABC transporter transmembrane region"/>
    <property type="match status" value="1"/>
</dbReference>
<dbReference type="SMART" id="SM00382">
    <property type="entry name" value="AAA"/>
    <property type="match status" value="1"/>
</dbReference>
<evidence type="ECO:0000313" key="11">
    <source>
        <dbReference type="Proteomes" id="UP000632377"/>
    </source>
</evidence>
<sequence length="581" mass="65294">MKNSLIKRSIAKVIRNNIGLSILLVFVICGVVVTSLIPPQILKYIVDNNLVPKRYDKLLTLAASYIGVILFVGIFDFVKEAILAILGQKITKEIRIEMMEKLERINAVFFSANSSGTVVSRFTNDVDAINSLFTSGIIGMMVDCFKLIGIVISIWTFSSKLGIVTILLMPAIYGLTRLFQKRMLKSQIENRILIGKVNNHISESLKNIQMIKSYSKESYMEENYKRYLLDNYKTIEKVNFYDSIYSPLIQLTRAVVIAFIVVLSSKQLNFLGISLGMVAASIELISNLFTPIENLGMELQDIQQAVSGIRRVNDFYSESEDDPKQHKLKAQNIIPNREAVKLSFNYITFQYEEGINVLQNIDLSLKPNEKVTFVGRTGVGKTTLFKLIMGLLKPTKGNITINGVDVYDIPNSEKRKVFGYVDQNFHIIKGTVADQISLQDESITRKQIEKAIDFVGLTEYVEAMKKGLDTEVVSDNLFSQGQKQLLAIARAIVTNPPILLLDEITANLDSITEEKIVSVLEKTSESHTILSISHRLSSMIASDTVVILEHGRVKNSGSPEVLLESDDWYRSHIALEKLTWS</sequence>
<keyword evidence="5 7" id="KW-1133">Transmembrane helix</keyword>